<evidence type="ECO:0000313" key="3">
    <source>
        <dbReference type="EMBL" id="PGH35680.1"/>
    </source>
</evidence>
<feature type="region of interest" description="Disordered" evidence="1">
    <location>
        <begin position="97"/>
        <end position="120"/>
    </location>
</feature>
<reference evidence="3 4" key="1">
    <citation type="submission" date="2017-10" db="EMBL/GenBank/DDBJ databases">
        <title>Comparative genomics in systemic dimorphic fungi from Ajellomycetaceae.</title>
        <authorList>
            <person name="Munoz J.F."/>
            <person name="Mcewen J.G."/>
            <person name="Clay O.K."/>
            <person name="Cuomo C.A."/>
        </authorList>
    </citation>
    <scope>NUCLEOTIDE SEQUENCE [LARGE SCALE GENOMIC DNA]</scope>
    <source>
        <strain evidence="3 4">UAMH4076</strain>
    </source>
</reference>
<dbReference type="Proteomes" id="UP000226031">
    <property type="component" value="Unassembled WGS sequence"/>
</dbReference>
<dbReference type="AlphaFoldDB" id="A0A2B7ZQU9"/>
<accession>A0A2B7ZQU9</accession>
<evidence type="ECO:0000313" key="4">
    <source>
        <dbReference type="Proteomes" id="UP000226031"/>
    </source>
</evidence>
<keyword evidence="4" id="KW-1185">Reference proteome</keyword>
<feature type="signal peptide" evidence="2">
    <location>
        <begin position="1"/>
        <end position="18"/>
    </location>
</feature>
<evidence type="ECO:0000256" key="1">
    <source>
        <dbReference type="SAM" id="MobiDB-lite"/>
    </source>
</evidence>
<dbReference type="EMBL" id="PDND01000018">
    <property type="protein sequence ID" value="PGH35680.1"/>
    <property type="molecule type" value="Genomic_DNA"/>
</dbReference>
<gene>
    <name evidence="3" type="ORF">GX50_01528</name>
</gene>
<sequence length="166" mass="18083">MKLSLISIGLCAVAGVLAQSGNELGDIFNGIRSHPDGLVKAGEDGILRSFDGEGRVIDFVRLDSGHLMTLAGLFGGQKKELINIWQNVNSSEVTEDQIWSPPSNMLPAKSSDPEQTPVHQNDLRAERDCPEYHCPNTAYCRRVGCMLCAQPPYVPSYAQSHCLGIE</sequence>
<dbReference type="VEuPathDB" id="FungiDB:EMCG_08926"/>
<protein>
    <submittedName>
        <fullName evidence="3">Uncharacterized protein</fullName>
    </submittedName>
</protein>
<dbReference type="STRING" id="73230.A0A2B7ZQU9"/>
<evidence type="ECO:0000256" key="2">
    <source>
        <dbReference type="SAM" id="SignalP"/>
    </source>
</evidence>
<feature type="chain" id="PRO_5012315624" evidence="2">
    <location>
        <begin position="19"/>
        <end position="166"/>
    </location>
</feature>
<keyword evidence="2" id="KW-0732">Signal</keyword>
<comment type="caution">
    <text evidence="3">The sequence shown here is derived from an EMBL/GenBank/DDBJ whole genome shotgun (WGS) entry which is preliminary data.</text>
</comment>
<organism evidence="3 4">
    <name type="scientific">[Emmonsia] crescens</name>
    <dbReference type="NCBI Taxonomy" id="73230"/>
    <lineage>
        <taxon>Eukaryota</taxon>
        <taxon>Fungi</taxon>
        <taxon>Dikarya</taxon>
        <taxon>Ascomycota</taxon>
        <taxon>Pezizomycotina</taxon>
        <taxon>Eurotiomycetes</taxon>
        <taxon>Eurotiomycetidae</taxon>
        <taxon>Onygenales</taxon>
        <taxon>Ajellomycetaceae</taxon>
        <taxon>Emergomyces</taxon>
    </lineage>
</organism>
<name>A0A2B7ZQU9_9EURO</name>
<proteinExistence type="predicted"/>